<dbReference type="PANTHER" id="PTHR14499">
    <property type="entry name" value="POTASSIUM CHANNEL TETRAMERIZATION DOMAIN-CONTAINING"/>
    <property type="match status" value="1"/>
</dbReference>
<evidence type="ECO:0000313" key="3">
    <source>
        <dbReference type="Proteomes" id="UP001162131"/>
    </source>
</evidence>
<dbReference type="AlphaFoldDB" id="A0AAU9JPP6"/>
<dbReference type="Proteomes" id="UP001162131">
    <property type="component" value="Unassembled WGS sequence"/>
</dbReference>
<dbReference type="Pfam" id="PF00622">
    <property type="entry name" value="SPRY"/>
    <property type="match status" value="1"/>
</dbReference>
<sequence length="392" mass="44983">MLRPDLEYQNMFELFNLPSFNFFLDIPSRTSSSSTETQDVSNFDRQLESHFDQLSTSFSSQKDFLEATKLRISKQKKTFNEIVTEKWEKINKEKELWEENISKAESLAKLSENLIEINIGGSHSIITTLDTIRKYPDSALAAMFSGRHQLALQNGKAFVDRDAKPFCQMIDFLRTDRAPIFKHPEEQISFLEELDYWGILDKNPIKNIDQSWRHFDPEWCASTLTLESDATVVRKISSSHGIIFGANAMSEVCPYVELNISIAEFSSNGSHIFIGLVDKSKYRLNQLLSTLWRDAPSSWYWDVWSTKLIKTDENGFHKVMTGYGCDCEDTETVIGIYYDEKNRTISFFKKGISQGVAFTEVPPGLYPSVDVWLESGTVTMLQTKVPKNIKLM</sequence>
<dbReference type="PROSITE" id="PS50188">
    <property type="entry name" value="B302_SPRY"/>
    <property type="match status" value="1"/>
</dbReference>
<protein>
    <recommendedName>
        <fullName evidence="1">B30.2/SPRY domain-containing protein</fullName>
    </recommendedName>
</protein>
<dbReference type="GO" id="GO:0051260">
    <property type="term" value="P:protein homooligomerization"/>
    <property type="evidence" value="ECO:0007669"/>
    <property type="project" value="InterPro"/>
</dbReference>
<keyword evidence="3" id="KW-1185">Reference proteome</keyword>
<dbReference type="Gene3D" id="2.60.120.920">
    <property type="match status" value="1"/>
</dbReference>
<dbReference type="SUPFAM" id="SSF54695">
    <property type="entry name" value="POZ domain"/>
    <property type="match status" value="1"/>
</dbReference>
<gene>
    <name evidence="2" type="ORF">BSTOLATCC_MIC44179</name>
</gene>
<reference evidence="2" key="1">
    <citation type="submission" date="2021-09" db="EMBL/GenBank/DDBJ databases">
        <authorList>
            <consortium name="AG Swart"/>
            <person name="Singh M."/>
            <person name="Singh A."/>
            <person name="Seah K."/>
            <person name="Emmerich C."/>
        </authorList>
    </citation>
    <scope>NUCLEOTIDE SEQUENCE</scope>
    <source>
        <strain evidence="2">ATCC30299</strain>
    </source>
</reference>
<dbReference type="EMBL" id="CAJZBQ010000044">
    <property type="protein sequence ID" value="CAG9327546.1"/>
    <property type="molecule type" value="Genomic_DNA"/>
</dbReference>
<feature type="domain" description="B30.2/SPRY" evidence="1">
    <location>
        <begin position="192"/>
        <end position="387"/>
    </location>
</feature>
<evidence type="ECO:0000259" key="1">
    <source>
        <dbReference type="PROSITE" id="PS50188"/>
    </source>
</evidence>
<comment type="caution">
    <text evidence="2">The sequence shown here is derived from an EMBL/GenBank/DDBJ whole genome shotgun (WGS) entry which is preliminary data.</text>
</comment>
<dbReference type="Gene3D" id="3.30.710.10">
    <property type="entry name" value="Potassium Channel Kv1.1, Chain A"/>
    <property type="match status" value="1"/>
</dbReference>
<accession>A0AAU9JPP6</accession>
<dbReference type="PANTHER" id="PTHR14499:SF145">
    <property type="entry name" value="POTASSIUM CHANNEL REGULATORY PROTEIN-LIKE"/>
    <property type="match status" value="1"/>
</dbReference>
<proteinExistence type="predicted"/>
<dbReference type="Pfam" id="PF02214">
    <property type="entry name" value="BTB_2"/>
    <property type="match status" value="1"/>
</dbReference>
<dbReference type="InterPro" id="IPR001870">
    <property type="entry name" value="B30.2/SPRY"/>
</dbReference>
<dbReference type="InterPro" id="IPR011333">
    <property type="entry name" value="SKP1/BTB/POZ_sf"/>
</dbReference>
<dbReference type="InterPro" id="IPR013320">
    <property type="entry name" value="ConA-like_dom_sf"/>
</dbReference>
<dbReference type="InterPro" id="IPR003877">
    <property type="entry name" value="SPRY_dom"/>
</dbReference>
<evidence type="ECO:0000313" key="2">
    <source>
        <dbReference type="EMBL" id="CAG9327546.1"/>
    </source>
</evidence>
<organism evidence="2 3">
    <name type="scientific">Blepharisma stoltei</name>
    <dbReference type="NCBI Taxonomy" id="1481888"/>
    <lineage>
        <taxon>Eukaryota</taxon>
        <taxon>Sar</taxon>
        <taxon>Alveolata</taxon>
        <taxon>Ciliophora</taxon>
        <taxon>Postciliodesmatophora</taxon>
        <taxon>Heterotrichea</taxon>
        <taxon>Heterotrichida</taxon>
        <taxon>Blepharismidae</taxon>
        <taxon>Blepharisma</taxon>
    </lineage>
</organism>
<dbReference type="InterPro" id="IPR003131">
    <property type="entry name" value="T1-type_BTB"/>
</dbReference>
<dbReference type="SUPFAM" id="SSF49899">
    <property type="entry name" value="Concanavalin A-like lectins/glucanases"/>
    <property type="match status" value="1"/>
</dbReference>
<dbReference type="InterPro" id="IPR043136">
    <property type="entry name" value="B30.2/SPRY_sf"/>
</dbReference>
<name>A0AAU9JPP6_9CILI</name>